<proteinExistence type="predicted"/>
<protein>
    <recommendedName>
        <fullName evidence="1">N-acetyltransferase domain-containing protein</fullName>
    </recommendedName>
</protein>
<accession>A0A3S4Y4M1</accession>
<reference evidence="2 3" key="1">
    <citation type="submission" date="2018-12" db="EMBL/GenBank/DDBJ databases">
        <authorList>
            <consortium name="Pathogen Informatics"/>
        </authorList>
    </citation>
    <scope>NUCLEOTIDE SEQUENCE [LARGE SCALE GENOMIC DNA]</scope>
    <source>
        <strain evidence="2 3">NCTC10918</strain>
    </source>
</reference>
<dbReference type="Gene3D" id="3.40.630.30">
    <property type="match status" value="1"/>
</dbReference>
<dbReference type="PROSITE" id="PS51186">
    <property type="entry name" value="GNAT"/>
    <property type="match status" value="1"/>
</dbReference>
<dbReference type="Pfam" id="PF13302">
    <property type="entry name" value="Acetyltransf_3"/>
    <property type="match status" value="1"/>
</dbReference>
<dbReference type="GO" id="GO:0016747">
    <property type="term" value="F:acyltransferase activity, transferring groups other than amino-acyl groups"/>
    <property type="evidence" value="ECO:0007669"/>
    <property type="project" value="InterPro"/>
</dbReference>
<evidence type="ECO:0000313" key="3">
    <source>
        <dbReference type="Proteomes" id="UP000270988"/>
    </source>
</evidence>
<dbReference type="EMBL" id="LR134521">
    <property type="protein sequence ID" value="VEJ30326.1"/>
    <property type="molecule type" value="Genomic_DNA"/>
</dbReference>
<dbReference type="InterPro" id="IPR016181">
    <property type="entry name" value="Acyl_CoA_acyltransferase"/>
</dbReference>
<name>A0A3S4Y4M1_9MICC</name>
<feature type="domain" description="N-acetyltransferase" evidence="1">
    <location>
        <begin position="5"/>
        <end position="161"/>
    </location>
</feature>
<gene>
    <name evidence="2" type="ORF">NCTC10918_01604</name>
</gene>
<evidence type="ECO:0000259" key="1">
    <source>
        <dbReference type="PROSITE" id="PS51186"/>
    </source>
</evidence>
<organism evidence="2 3">
    <name type="scientific">Rothia dentocariosa</name>
    <dbReference type="NCBI Taxonomy" id="2047"/>
    <lineage>
        <taxon>Bacteria</taxon>
        <taxon>Bacillati</taxon>
        <taxon>Actinomycetota</taxon>
        <taxon>Actinomycetes</taxon>
        <taxon>Micrococcales</taxon>
        <taxon>Micrococcaceae</taxon>
        <taxon>Rothia</taxon>
    </lineage>
</organism>
<sequence length="177" mass="20188">MNCVVRWADIKHEWEPFENVFCGSDWPFHLEHKVSHESLIRRFEEQEFSEPNNRVAFIHNDGEHVGIAIVHGLQDSTAEIDMRMAAKYRNQGLGSIALIKLTDLIFESESSIIRVEGNTRSDNIAMRRAFNSAGWVHEAHYREAGVTVQGIRCDVMGYAVIRSDWESGERTIASLGE</sequence>
<evidence type="ECO:0000313" key="2">
    <source>
        <dbReference type="EMBL" id="VEJ30326.1"/>
    </source>
</evidence>
<dbReference type="Proteomes" id="UP000270988">
    <property type="component" value="Chromosome"/>
</dbReference>
<dbReference type="AlphaFoldDB" id="A0A3S4Y4M1"/>
<dbReference type="InterPro" id="IPR000182">
    <property type="entry name" value="GNAT_dom"/>
</dbReference>
<dbReference type="SUPFAM" id="SSF55729">
    <property type="entry name" value="Acyl-CoA N-acyltransferases (Nat)"/>
    <property type="match status" value="1"/>
</dbReference>